<sequence>MSNSSATPATAADSQTANSPVDIPEVLPGIALSEQQWEALQALEAFINSKEKIYLLTGYAGTGKTTLLQALIARLQQQYDPRPIALTAISNKATKVLQSMAYRWGCEADCMTCCRLLGLKPIIDKETGGQKFEPDRGRKNLTTEYDLVVVDECSMINQEMWDLLVNSVSKFTQRTQLLFVGDSAQLPPVGETEAPCFEKIIHRSDLTEVIRYGGAIGLLAEDVRTNLERPTMPRAQSDRNPQKTEGIFTIPQPQWEQLMLRAFKSDAYENNPDQVRVLAYTNQRVNYLNNKIRAAIYGEQAARFVAGERLVARNACMGRDGILLQTSEEAQVMAAYLTRYEGWLIWELEVETEDHQEKTLRVLHEDEGQRFKEILSNYSEQKQWMAFWDYKELFHDVSYAYSLTVHKSQGSTFQDVFVDVPNLMLNRKVVERNQLYYVAFTRAAKRLFLCQ</sequence>
<evidence type="ECO:0000256" key="1">
    <source>
        <dbReference type="ARBA" id="ARBA00022741"/>
    </source>
</evidence>
<dbReference type="Proteomes" id="UP000249354">
    <property type="component" value="Unassembled WGS sequence"/>
</dbReference>
<protein>
    <submittedName>
        <fullName evidence="5">DNA helicase</fullName>
    </submittedName>
</protein>
<proteinExistence type="predicted"/>
<dbReference type="SMART" id="SM00382">
    <property type="entry name" value="AAA"/>
    <property type="match status" value="1"/>
</dbReference>
<keyword evidence="2" id="KW-0067">ATP-binding</keyword>
<dbReference type="InterPro" id="IPR050534">
    <property type="entry name" value="Coronavir_polyprotein_1ab"/>
</dbReference>
<dbReference type="CDD" id="cd18809">
    <property type="entry name" value="SF1_C_RecD"/>
    <property type="match status" value="1"/>
</dbReference>
<dbReference type="InterPro" id="IPR027785">
    <property type="entry name" value="UvrD-like_helicase_C"/>
</dbReference>
<dbReference type="GO" id="GO:0005524">
    <property type="term" value="F:ATP binding"/>
    <property type="evidence" value="ECO:0007669"/>
    <property type="project" value="UniProtKB-KW"/>
</dbReference>
<evidence type="ECO:0000256" key="3">
    <source>
        <dbReference type="SAM" id="MobiDB-lite"/>
    </source>
</evidence>
<keyword evidence="1" id="KW-0547">Nucleotide-binding</keyword>
<accession>A0A2W4U6C1</accession>
<keyword evidence="5" id="KW-0378">Hydrolase</keyword>
<evidence type="ECO:0000256" key="2">
    <source>
        <dbReference type="ARBA" id="ARBA00022840"/>
    </source>
</evidence>
<dbReference type="GO" id="GO:0003678">
    <property type="term" value="F:DNA helicase activity"/>
    <property type="evidence" value="ECO:0007669"/>
    <property type="project" value="UniProtKB-ARBA"/>
</dbReference>
<feature type="domain" description="AAA+ ATPase" evidence="4">
    <location>
        <begin position="50"/>
        <end position="207"/>
    </location>
</feature>
<feature type="region of interest" description="Disordered" evidence="3">
    <location>
        <begin position="1"/>
        <end position="20"/>
    </location>
</feature>
<organism evidence="5 6">
    <name type="scientific">Leptolyngbya foveolarum</name>
    <dbReference type="NCBI Taxonomy" id="47253"/>
    <lineage>
        <taxon>Bacteria</taxon>
        <taxon>Bacillati</taxon>
        <taxon>Cyanobacteriota</taxon>
        <taxon>Cyanophyceae</taxon>
        <taxon>Leptolyngbyales</taxon>
        <taxon>Leptolyngbyaceae</taxon>
        <taxon>Leptolyngbya group</taxon>
        <taxon>Leptolyngbya</taxon>
    </lineage>
</organism>
<dbReference type="InterPro" id="IPR027417">
    <property type="entry name" value="P-loop_NTPase"/>
</dbReference>
<dbReference type="EMBL" id="QBMC01000090">
    <property type="protein sequence ID" value="PZO15644.1"/>
    <property type="molecule type" value="Genomic_DNA"/>
</dbReference>
<dbReference type="PANTHER" id="PTHR43788:SF6">
    <property type="entry name" value="DNA HELICASE B"/>
    <property type="match status" value="1"/>
</dbReference>
<reference evidence="6" key="1">
    <citation type="submission" date="2018-04" db="EMBL/GenBank/DDBJ databases">
        <authorList>
            <person name="Cornet L."/>
        </authorList>
    </citation>
    <scope>NUCLEOTIDE SEQUENCE [LARGE SCALE GENOMIC DNA]</scope>
</reference>
<dbReference type="Pfam" id="PF13245">
    <property type="entry name" value="AAA_19"/>
    <property type="match status" value="1"/>
</dbReference>
<reference evidence="5 6" key="2">
    <citation type="submission" date="2018-06" db="EMBL/GenBank/DDBJ databases">
        <title>Metagenomic assembly of (sub)arctic Cyanobacteria and their associated microbiome from non-axenic cultures.</title>
        <authorList>
            <person name="Baurain D."/>
        </authorList>
    </citation>
    <scope>NUCLEOTIDE SEQUENCE [LARGE SCALE GENOMIC DNA]</scope>
    <source>
        <strain evidence="5">ULC129bin1</strain>
    </source>
</reference>
<name>A0A2W4U6C1_9CYAN</name>
<dbReference type="SUPFAM" id="SSF52540">
    <property type="entry name" value="P-loop containing nucleoside triphosphate hydrolases"/>
    <property type="match status" value="1"/>
</dbReference>
<evidence type="ECO:0000313" key="5">
    <source>
        <dbReference type="EMBL" id="PZO15644.1"/>
    </source>
</evidence>
<feature type="compositionally biased region" description="Polar residues" evidence="3">
    <location>
        <begin position="1"/>
        <end position="19"/>
    </location>
</feature>
<comment type="caution">
    <text evidence="5">The sequence shown here is derived from an EMBL/GenBank/DDBJ whole genome shotgun (WGS) entry which is preliminary data.</text>
</comment>
<dbReference type="Pfam" id="PF13538">
    <property type="entry name" value="UvrD_C_2"/>
    <property type="match status" value="1"/>
</dbReference>
<dbReference type="AlphaFoldDB" id="A0A2W4U6C1"/>
<dbReference type="PANTHER" id="PTHR43788">
    <property type="entry name" value="DNA2/NAM7 HELICASE FAMILY MEMBER"/>
    <property type="match status" value="1"/>
</dbReference>
<keyword evidence="5" id="KW-0347">Helicase</keyword>
<dbReference type="Gene3D" id="3.40.50.300">
    <property type="entry name" value="P-loop containing nucleotide triphosphate hydrolases"/>
    <property type="match status" value="3"/>
</dbReference>
<dbReference type="InterPro" id="IPR003593">
    <property type="entry name" value="AAA+_ATPase"/>
</dbReference>
<gene>
    <name evidence="5" type="ORF">DCF25_13340</name>
</gene>
<evidence type="ECO:0000313" key="6">
    <source>
        <dbReference type="Proteomes" id="UP000249354"/>
    </source>
</evidence>
<evidence type="ECO:0000259" key="4">
    <source>
        <dbReference type="SMART" id="SM00382"/>
    </source>
</evidence>